<evidence type="ECO:0000313" key="2">
    <source>
        <dbReference type="Proteomes" id="UP000655287"/>
    </source>
</evidence>
<protein>
    <submittedName>
        <fullName evidence="1">Uncharacterized protein</fullName>
    </submittedName>
</protein>
<dbReference type="AlphaFoldDB" id="A0A919R838"/>
<comment type="caution">
    <text evidence="1">The sequence shown here is derived from an EMBL/GenBank/DDBJ whole genome shotgun (WGS) entry which is preliminary data.</text>
</comment>
<reference evidence="1" key="1">
    <citation type="submission" date="2021-01" db="EMBL/GenBank/DDBJ databases">
        <title>Whole genome shotgun sequence of Sphaerisporangium rufum NBRC 109079.</title>
        <authorList>
            <person name="Komaki H."/>
            <person name="Tamura T."/>
        </authorList>
    </citation>
    <scope>NUCLEOTIDE SEQUENCE</scope>
    <source>
        <strain evidence="1">NBRC 109079</strain>
    </source>
</reference>
<dbReference type="EMBL" id="BOOU01000089">
    <property type="protein sequence ID" value="GII81184.1"/>
    <property type="molecule type" value="Genomic_DNA"/>
</dbReference>
<proteinExistence type="predicted"/>
<keyword evidence="2" id="KW-1185">Reference proteome</keyword>
<gene>
    <name evidence="1" type="ORF">Sru01_61660</name>
</gene>
<evidence type="ECO:0000313" key="1">
    <source>
        <dbReference type="EMBL" id="GII81184.1"/>
    </source>
</evidence>
<name>A0A919R838_9ACTN</name>
<organism evidence="1 2">
    <name type="scientific">Sphaerisporangium rufum</name>
    <dbReference type="NCBI Taxonomy" id="1381558"/>
    <lineage>
        <taxon>Bacteria</taxon>
        <taxon>Bacillati</taxon>
        <taxon>Actinomycetota</taxon>
        <taxon>Actinomycetes</taxon>
        <taxon>Streptosporangiales</taxon>
        <taxon>Streptosporangiaceae</taxon>
        <taxon>Sphaerisporangium</taxon>
    </lineage>
</organism>
<dbReference type="Proteomes" id="UP000655287">
    <property type="component" value="Unassembled WGS sequence"/>
</dbReference>
<sequence length="60" mass="6166">MPFSPGDISVGYVELTGITAELVAGLPETALAFALRRLGHEVVAGPSPISNDYAESPPAL</sequence>
<accession>A0A919R838</accession>